<evidence type="ECO:0000313" key="2">
    <source>
        <dbReference type="EMBL" id="SJZ61021.1"/>
    </source>
</evidence>
<gene>
    <name evidence="2" type="ORF">SAMN02745885_00391</name>
</gene>
<dbReference type="NCBIfam" id="TIGR03177">
    <property type="entry name" value="pilus_cpaB"/>
    <property type="match status" value="1"/>
</dbReference>
<keyword evidence="3" id="KW-1185">Reference proteome</keyword>
<reference evidence="3" key="1">
    <citation type="submission" date="2017-02" db="EMBL/GenBank/DDBJ databases">
        <authorList>
            <person name="Varghese N."/>
            <person name="Submissions S."/>
        </authorList>
    </citation>
    <scope>NUCLEOTIDE SEQUENCE [LARGE SCALE GENOMIC DNA]</scope>
    <source>
        <strain evidence="3">DSM 16521</strain>
    </source>
</reference>
<protein>
    <submittedName>
        <fullName evidence="2">Flp pilus assembly protein CpaB</fullName>
    </submittedName>
</protein>
<evidence type="ECO:0000259" key="1">
    <source>
        <dbReference type="SMART" id="SM00858"/>
    </source>
</evidence>
<dbReference type="Gene3D" id="3.90.1210.10">
    <property type="entry name" value="Antifreeze-like/N-acetylneuraminic acid synthase C-terminal domain"/>
    <property type="match status" value="1"/>
</dbReference>
<dbReference type="SUPFAM" id="SSF51269">
    <property type="entry name" value="AFP III-like domain"/>
    <property type="match status" value="1"/>
</dbReference>
<dbReference type="Pfam" id="PF16976">
    <property type="entry name" value="RcpC"/>
    <property type="match status" value="1"/>
</dbReference>
<dbReference type="InterPro" id="IPR013974">
    <property type="entry name" value="SAF"/>
</dbReference>
<dbReference type="Proteomes" id="UP000189933">
    <property type="component" value="Unassembled WGS sequence"/>
</dbReference>
<dbReference type="InterPro" id="IPR036732">
    <property type="entry name" value="AFP_Neu5c_C_sf"/>
</dbReference>
<dbReference type="Pfam" id="PF08666">
    <property type="entry name" value="SAF"/>
    <property type="match status" value="1"/>
</dbReference>
<dbReference type="SMART" id="SM00858">
    <property type="entry name" value="SAF"/>
    <property type="match status" value="1"/>
</dbReference>
<sequence length="221" mass="24000">MVVEKSFLKKNLSLVLAILFALVSFLLLQKYVNSMIQPETAVVATRNIKSGELFSADSVKVEEIPRKGVIPGVIRNPGALVGKRAAYPLLAGQQISETAVKSGQGELQVGPDQRVVAIKATLTNSLGGRLHKGDKVDIFVRWQDKNSGLVYSQPLLSGITVLGVLDDQGRDFEQRQKDVLDKGGRLMPGAVLLAIEQKRVAEVLRYEVLGELVLAGSTRLE</sequence>
<proteinExistence type="predicted"/>
<feature type="domain" description="SAF" evidence="1">
    <location>
        <begin position="39"/>
        <end position="101"/>
    </location>
</feature>
<dbReference type="AlphaFoldDB" id="A0A1T4M264"/>
<evidence type="ECO:0000313" key="3">
    <source>
        <dbReference type="Proteomes" id="UP000189933"/>
    </source>
</evidence>
<dbReference type="InterPro" id="IPR031571">
    <property type="entry name" value="RcpC_dom"/>
</dbReference>
<dbReference type="InterPro" id="IPR017592">
    <property type="entry name" value="Pilus_assmbl_Flp-typ_CpaB"/>
</dbReference>
<name>A0A1T4M264_9FIRM</name>
<dbReference type="CDD" id="cd11614">
    <property type="entry name" value="SAF_CpaB_FlgA_like"/>
    <property type="match status" value="1"/>
</dbReference>
<accession>A0A1T4M264</accession>
<dbReference type="EMBL" id="FUXM01000003">
    <property type="protein sequence ID" value="SJZ61021.1"/>
    <property type="molecule type" value="Genomic_DNA"/>
</dbReference>
<organism evidence="2 3">
    <name type="scientific">Carboxydocella sporoproducens DSM 16521</name>
    <dbReference type="NCBI Taxonomy" id="1121270"/>
    <lineage>
        <taxon>Bacteria</taxon>
        <taxon>Bacillati</taxon>
        <taxon>Bacillota</taxon>
        <taxon>Clostridia</taxon>
        <taxon>Eubacteriales</taxon>
        <taxon>Clostridiales Family XVI. Incertae Sedis</taxon>
        <taxon>Carboxydocella</taxon>
    </lineage>
</organism>